<dbReference type="SUPFAM" id="SSF50494">
    <property type="entry name" value="Trypsin-like serine proteases"/>
    <property type="match status" value="1"/>
</dbReference>
<dbReference type="OrthoDB" id="4217619at2759"/>
<name>A0A139I2L0_9PEZI</name>
<dbReference type="Pfam" id="PF13365">
    <property type="entry name" value="Trypsin_2"/>
    <property type="match status" value="1"/>
</dbReference>
<reference evidence="1 2" key="1">
    <citation type="submission" date="2015-07" db="EMBL/GenBank/DDBJ databases">
        <title>Comparative genomics of the Sigatoka disease complex on banana suggests a link between parallel evolutionary changes in Pseudocercospora fijiensis and Pseudocercospora eumusae and increased virulence on the banana host.</title>
        <authorList>
            <person name="Chang T.-C."/>
            <person name="Salvucci A."/>
            <person name="Crous P.W."/>
            <person name="Stergiopoulos I."/>
        </authorList>
    </citation>
    <scope>NUCLEOTIDE SEQUENCE [LARGE SCALE GENOMIC DNA]</scope>
    <source>
        <strain evidence="1 2">CBS 116634</strain>
    </source>
</reference>
<protein>
    <recommendedName>
        <fullName evidence="3">AT hook domain-containing protein family protein</fullName>
    </recommendedName>
</protein>
<dbReference type="AlphaFoldDB" id="A0A139I2L0"/>
<evidence type="ECO:0000313" key="1">
    <source>
        <dbReference type="EMBL" id="KXT08792.1"/>
    </source>
</evidence>
<proteinExistence type="predicted"/>
<dbReference type="EMBL" id="LFZO01000401">
    <property type="protein sequence ID" value="KXT08792.1"/>
    <property type="molecule type" value="Genomic_DNA"/>
</dbReference>
<organism evidence="1 2">
    <name type="scientific">Pseudocercospora musae</name>
    <dbReference type="NCBI Taxonomy" id="113226"/>
    <lineage>
        <taxon>Eukaryota</taxon>
        <taxon>Fungi</taxon>
        <taxon>Dikarya</taxon>
        <taxon>Ascomycota</taxon>
        <taxon>Pezizomycotina</taxon>
        <taxon>Dothideomycetes</taxon>
        <taxon>Dothideomycetidae</taxon>
        <taxon>Mycosphaerellales</taxon>
        <taxon>Mycosphaerellaceae</taxon>
        <taxon>Pseudocercospora</taxon>
    </lineage>
</organism>
<dbReference type="Proteomes" id="UP000073492">
    <property type="component" value="Unassembled WGS sequence"/>
</dbReference>
<evidence type="ECO:0008006" key="3">
    <source>
        <dbReference type="Google" id="ProtNLM"/>
    </source>
</evidence>
<gene>
    <name evidence="1" type="ORF">AC579_2561</name>
</gene>
<dbReference type="Gene3D" id="2.40.10.10">
    <property type="entry name" value="Trypsin-like serine proteases"/>
    <property type="match status" value="2"/>
</dbReference>
<accession>A0A139I2L0</accession>
<evidence type="ECO:0000313" key="2">
    <source>
        <dbReference type="Proteomes" id="UP000073492"/>
    </source>
</evidence>
<sequence>MRTTRPQAQIIAVIDLTQEPEERPAPPTLLIRLKQHKVKDPSAQVPNFIRQTAQSTIPQNLLTQAVSSTLVFAGESAGTAVCISPGGLLLICSHCVAETRAALKSNDRSWLITSDGHPVEGKCIAGDPKRDIALLQIVTAPYIFTRDGFAFALMSKTPPKRNSQLLCVGHPGSGDFKAATSGVPTGSDVLHISEGRFRGLAPGQDVQDNSDIGALQHDCWTYWGHSGAPLIEKKASGKLIGLHSSWEDHTGLRRGIALQAIQEFLAEHCTNVTRRGS</sequence>
<keyword evidence="2" id="KW-1185">Reference proteome</keyword>
<dbReference type="InterPro" id="IPR043504">
    <property type="entry name" value="Peptidase_S1_PA_chymotrypsin"/>
</dbReference>
<dbReference type="InterPro" id="IPR009003">
    <property type="entry name" value="Peptidase_S1_PA"/>
</dbReference>
<dbReference type="STRING" id="113226.A0A139I2L0"/>
<comment type="caution">
    <text evidence="1">The sequence shown here is derived from an EMBL/GenBank/DDBJ whole genome shotgun (WGS) entry which is preliminary data.</text>
</comment>